<dbReference type="PANTHER" id="PTHR35483:SF1">
    <property type="entry name" value="GLYCINE-RICH PROTEIN-RELATED"/>
    <property type="match status" value="1"/>
</dbReference>
<gene>
    <name evidence="1" type="ORF">Nepgr_016928</name>
</gene>
<reference evidence="1" key="1">
    <citation type="submission" date="2023-05" db="EMBL/GenBank/DDBJ databases">
        <title>Nepenthes gracilis genome sequencing.</title>
        <authorList>
            <person name="Fukushima K."/>
        </authorList>
    </citation>
    <scope>NUCLEOTIDE SEQUENCE</scope>
    <source>
        <strain evidence="1">SING2019-196</strain>
    </source>
</reference>
<dbReference type="AlphaFoldDB" id="A0AAD3XRQ8"/>
<protein>
    <submittedName>
        <fullName evidence="1">Uncharacterized protein</fullName>
    </submittedName>
</protein>
<dbReference type="PANTHER" id="PTHR35483">
    <property type="entry name" value="NUCLEUSENVELOPE PROTEIN"/>
    <property type="match status" value="1"/>
</dbReference>
<sequence length="76" mass="9131">MVNHTSFIYIINGQELTRLVKDHIRYPFGAKKSIWLTRAMDEWESFFRSLAQKPKVDPHWLEMKQPLTHSYLVQKV</sequence>
<evidence type="ECO:0000313" key="1">
    <source>
        <dbReference type="EMBL" id="GMH15087.1"/>
    </source>
</evidence>
<organism evidence="1 2">
    <name type="scientific">Nepenthes gracilis</name>
    <name type="common">Slender pitcher plant</name>
    <dbReference type="NCBI Taxonomy" id="150966"/>
    <lineage>
        <taxon>Eukaryota</taxon>
        <taxon>Viridiplantae</taxon>
        <taxon>Streptophyta</taxon>
        <taxon>Embryophyta</taxon>
        <taxon>Tracheophyta</taxon>
        <taxon>Spermatophyta</taxon>
        <taxon>Magnoliopsida</taxon>
        <taxon>eudicotyledons</taxon>
        <taxon>Gunneridae</taxon>
        <taxon>Pentapetalae</taxon>
        <taxon>Caryophyllales</taxon>
        <taxon>Nepenthaceae</taxon>
        <taxon>Nepenthes</taxon>
    </lineage>
</organism>
<evidence type="ECO:0000313" key="2">
    <source>
        <dbReference type="Proteomes" id="UP001279734"/>
    </source>
</evidence>
<dbReference type="EMBL" id="BSYO01000015">
    <property type="protein sequence ID" value="GMH15087.1"/>
    <property type="molecule type" value="Genomic_DNA"/>
</dbReference>
<name>A0AAD3XRQ8_NEPGR</name>
<dbReference type="GO" id="GO:0009507">
    <property type="term" value="C:chloroplast"/>
    <property type="evidence" value="ECO:0007669"/>
    <property type="project" value="TreeGrafter"/>
</dbReference>
<proteinExistence type="predicted"/>
<dbReference type="Proteomes" id="UP001279734">
    <property type="component" value="Unassembled WGS sequence"/>
</dbReference>
<keyword evidence="2" id="KW-1185">Reference proteome</keyword>
<accession>A0AAD3XRQ8</accession>
<comment type="caution">
    <text evidence="1">The sequence shown here is derived from an EMBL/GenBank/DDBJ whole genome shotgun (WGS) entry which is preliminary data.</text>
</comment>